<proteinExistence type="predicted"/>
<accession>A0AAV9RUG4</accession>
<feature type="compositionally biased region" description="Pro residues" evidence="1">
    <location>
        <begin position="100"/>
        <end position="114"/>
    </location>
</feature>
<evidence type="ECO:0000256" key="1">
    <source>
        <dbReference type="SAM" id="MobiDB-lite"/>
    </source>
</evidence>
<feature type="compositionally biased region" description="Basic and acidic residues" evidence="1">
    <location>
        <begin position="1"/>
        <end position="10"/>
    </location>
</feature>
<keyword evidence="3" id="KW-1185">Reference proteome</keyword>
<evidence type="ECO:0000313" key="3">
    <source>
        <dbReference type="Proteomes" id="UP001311232"/>
    </source>
</evidence>
<reference evidence="2 3" key="1">
    <citation type="submission" date="2021-06" db="EMBL/GenBank/DDBJ databases">
        <authorList>
            <person name="Palmer J.M."/>
        </authorList>
    </citation>
    <scope>NUCLEOTIDE SEQUENCE [LARGE SCALE GENOMIC DNA]</scope>
    <source>
        <strain evidence="2 3">MEX-2019</strain>
        <tissue evidence="2">Muscle</tissue>
    </source>
</reference>
<dbReference type="AlphaFoldDB" id="A0AAV9RUG4"/>
<comment type="caution">
    <text evidence="2">The sequence shown here is derived from an EMBL/GenBank/DDBJ whole genome shotgun (WGS) entry which is preliminary data.</text>
</comment>
<dbReference type="Proteomes" id="UP001311232">
    <property type="component" value="Unassembled WGS sequence"/>
</dbReference>
<dbReference type="EMBL" id="JAHHUM010001442">
    <property type="protein sequence ID" value="KAK5612422.1"/>
    <property type="molecule type" value="Genomic_DNA"/>
</dbReference>
<evidence type="ECO:0000313" key="2">
    <source>
        <dbReference type="EMBL" id="KAK5612422.1"/>
    </source>
</evidence>
<protein>
    <submittedName>
        <fullName evidence="2">Uncharacterized protein</fullName>
    </submittedName>
</protein>
<organism evidence="2 3">
    <name type="scientific">Crenichthys baileyi</name>
    <name type="common">White River springfish</name>
    <dbReference type="NCBI Taxonomy" id="28760"/>
    <lineage>
        <taxon>Eukaryota</taxon>
        <taxon>Metazoa</taxon>
        <taxon>Chordata</taxon>
        <taxon>Craniata</taxon>
        <taxon>Vertebrata</taxon>
        <taxon>Euteleostomi</taxon>
        <taxon>Actinopterygii</taxon>
        <taxon>Neopterygii</taxon>
        <taxon>Teleostei</taxon>
        <taxon>Neoteleostei</taxon>
        <taxon>Acanthomorphata</taxon>
        <taxon>Ovalentaria</taxon>
        <taxon>Atherinomorphae</taxon>
        <taxon>Cyprinodontiformes</taxon>
        <taxon>Goodeidae</taxon>
        <taxon>Crenichthys</taxon>
    </lineage>
</organism>
<sequence>MEEPRPRDTSPPKQSPREPGGLGPSKQPPGVSQNMPKHPAPNTENHKYTSGQRHQRLGESVQGPIPQRGKQLPAQEVVPFIPGWRQTERPSISPNLNDPGPDPNPRSDPSPQQPVSPSGEGATEKEGPKEPVPTP</sequence>
<feature type="region of interest" description="Disordered" evidence="1">
    <location>
        <begin position="1"/>
        <end position="135"/>
    </location>
</feature>
<name>A0AAV9RUG4_9TELE</name>
<gene>
    <name evidence="2" type="ORF">CRENBAI_020612</name>
</gene>